<keyword evidence="1" id="KW-0547">Nucleotide-binding</keyword>
<dbReference type="GO" id="GO:0004674">
    <property type="term" value="F:protein serine/threonine kinase activity"/>
    <property type="evidence" value="ECO:0007669"/>
    <property type="project" value="TreeGrafter"/>
</dbReference>
<proteinExistence type="predicted"/>
<accession>C1E485</accession>
<dbReference type="OMA" id="IERGDCH"/>
<dbReference type="GeneID" id="8242708"/>
<feature type="compositionally biased region" description="Basic and acidic residues" evidence="2">
    <location>
        <begin position="305"/>
        <end position="325"/>
    </location>
</feature>
<dbReference type="Pfam" id="PF00069">
    <property type="entry name" value="Pkinase"/>
    <property type="match status" value="1"/>
</dbReference>
<sequence>MTEPWRDPCFDPSDLSSKREWEQIGDGSFGNVYKASLLGTSVAVKEIGNLKPDRVAGLKRDMYYLRRFPHPNIVAVFGAYEEDGKLFMVMEYVSNSLRSRSVVNRVDVVRVLSDVARALVRLHAAGHVHRDVKARNVLITRGYETAKLCDFGLARTMPGDGARDDVNPELTPRIGPPKYRAPEVVKRRDYGISSDMYGFGIMCQQLVKELKKKRRRAMGEEEVDFILNLASECLRKDPAARPTAGECLKRLLEYRGRSLQLCSRETANKRRSYWIDAPMDVGTFKHAGKEPTASSDRSSSDSPGDDARGGRRGEDSEVGRADGARGDGGVAHGDEEDEVTGGGAPKRRRVDVES</sequence>
<keyword evidence="5" id="KW-1185">Reference proteome</keyword>
<dbReference type="eggNOG" id="KOG1187">
    <property type="taxonomic scope" value="Eukaryota"/>
</dbReference>
<dbReference type="InterPro" id="IPR017441">
    <property type="entry name" value="Protein_kinase_ATP_BS"/>
</dbReference>
<evidence type="ECO:0000313" key="5">
    <source>
        <dbReference type="Proteomes" id="UP000002009"/>
    </source>
</evidence>
<evidence type="ECO:0000256" key="1">
    <source>
        <dbReference type="PROSITE-ProRule" id="PRU10141"/>
    </source>
</evidence>
<dbReference type="Proteomes" id="UP000002009">
    <property type="component" value="Chromosome 4"/>
</dbReference>
<evidence type="ECO:0000259" key="3">
    <source>
        <dbReference type="PROSITE" id="PS50011"/>
    </source>
</evidence>
<organism evidence="4 5">
    <name type="scientific">Micromonas commoda (strain RCC299 / NOUM17 / CCMP2709)</name>
    <name type="common">Picoplanktonic green alga</name>
    <dbReference type="NCBI Taxonomy" id="296587"/>
    <lineage>
        <taxon>Eukaryota</taxon>
        <taxon>Viridiplantae</taxon>
        <taxon>Chlorophyta</taxon>
        <taxon>Mamiellophyceae</taxon>
        <taxon>Mamiellales</taxon>
        <taxon>Mamiellaceae</taxon>
        <taxon>Micromonas</taxon>
    </lineage>
</organism>
<keyword evidence="1" id="KW-0067">ATP-binding</keyword>
<name>C1E485_MICCC</name>
<feature type="binding site" evidence="1">
    <location>
        <position position="45"/>
    </location>
    <ligand>
        <name>ATP</name>
        <dbReference type="ChEBI" id="CHEBI:30616"/>
    </ligand>
</feature>
<dbReference type="SUPFAM" id="SSF56112">
    <property type="entry name" value="Protein kinase-like (PK-like)"/>
    <property type="match status" value="1"/>
</dbReference>
<dbReference type="InterPro" id="IPR000719">
    <property type="entry name" value="Prot_kinase_dom"/>
</dbReference>
<feature type="domain" description="Protein kinase" evidence="3">
    <location>
        <begin position="18"/>
        <end position="255"/>
    </location>
</feature>
<dbReference type="KEGG" id="mis:MICPUN_57947"/>
<dbReference type="InterPro" id="IPR051681">
    <property type="entry name" value="Ser/Thr_Kinases-Pseudokinases"/>
</dbReference>
<evidence type="ECO:0000313" key="4">
    <source>
        <dbReference type="EMBL" id="ACO63071.1"/>
    </source>
</evidence>
<dbReference type="InterPro" id="IPR011009">
    <property type="entry name" value="Kinase-like_dom_sf"/>
</dbReference>
<dbReference type="GO" id="GO:0005524">
    <property type="term" value="F:ATP binding"/>
    <property type="evidence" value="ECO:0007669"/>
    <property type="project" value="UniProtKB-UniRule"/>
</dbReference>
<feature type="compositionally biased region" description="Basic residues" evidence="2">
    <location>
        <begin position="345"/>
        <end position="354"/>
    </location>
</feature>
<gene>
    <name evidence="4" type="ORF">MICPUN_57947</name>
</gene>
<dbReference type="RefSeq" id="XP_002501813.1">
    <property type="nucleotide sequence ID" value="XM_002501767.1"/>
</dbReference>
<protein>
    <recommendedName>
        <fullName evidence="3">Protein kinase domain-containing protein</fullName>
    </recommendedName>
</protein>
<dbReference type="Gene3D" id="3.30.200.20">
    <property type="entry name" value="Phosphorylase Kinase, domain 1"/>
    <property type="match status" value="1"/>
</dbReference>
<dbReference type="OrthoDB" id="2013833at2759"/>
<dbReference type="InParanoid" id="C1E485"/>
<dbReference type="EMBL" id="CP001325">
    <property type="protein sequence ID" value="ACO63071.1"/>
    <property type="molecule type" value="Genomic_DNA"/>
</dbReference>
<dbReference type="PROSITE" id="PS00107">
    <property type="entry name" value="PROTEIN_KINASE_ATP"/>
    <property type="match status" value="1"/>
</dbReference>
<dbReference type="FunCoup" id="C1E485">
    <property type="interactions" value="2107"/>
</dbReference>
<reference evidence="4 5" key="1">
    <citation type="journal article" date="2009" name="Science">
        <title>Green evolution and dynamic adaptations revealed by genomes of the marine picoeukaryotes Micromonas.</title>
        <authorList>
            <person name="Worden A.Z."/>
            <person name="Lee J.H."/>
            <person name="Mock T."/>
            <person name="Rouze P."/>
            <person name="Simmons M.P."/>
            <person name="Aerts A.L."/>
            <person name="Allen A.E."/>
            <person name="Cuvelier M.L."/>
            <person name="Derelle E."/>
            <person name="Everett M.V."/>
            <person name="Foulon E."/>
            <person name="Grimwood J."/>
            <person name="Gundlach H."/>
            <person name="Henrissat B."/>
            <person name="Napoli C."/>
            <person name="McDonald S.M."/>
            <person name="Parker M.S."/>
            <person name="Rombauts S."/>
            <person name="Salamov A."/>
            <person name="Von Dassow P."/>
            <person name="Badger J.H."/>
            <person name="Coutinho P.M."/>
            <person name="Demir E."/>
            <person name="Dubchak I."/>
            <person name="Gentemann C."/>
            <person name="Eikrem W."/>
            <person name="Gready J.E."/>
            <person name="John U."/>
            <person name="Lanier W."/>
            <person name="Lindquist E.A."/>
            <person name="Lucas S."/>
            <person name="Mayer K.F."/>
            <person name="Moreau H."/>
            <person name="Not F."/>
            <person name="Otillar R."/>
            <person name="Panaud O."/>
            <person name="Pangilinan J."/>
            <person name="Paulsen I."/>
            <person name="Piegu B."/>
            <person name="Poliakov A."/>
            <person name="Robbens S."/>
            <person name="Schmutz J."/>
            <person name="Toulza E."/>
            <person name="Wyss T."/>
            <person name="Zelensky A."/>
            <person name="Zhou K."/>
            <person name="Armbrust E.V."/>
            <person name="Bhattacharya D."/>
            <person name="Goodenough U.W."/>
            <person name="Van de Peer Y."/>
            <person name="Grigoriev I.V."/>
        </authorList>
    </citation>
    <scope>NUCLEOTIDE SEQUENCE [LARGE SCALE GENOMIC DNA]</scope>
    <source>
        <strain evidence="5">RCC299 / NOUM17</strain>
    </source>
</reference>
<dbReference type="Gene3D" id="1.10.510.10">
    <property type="entry name" value="Transferase(Phosphotransferase) domain 1"/>
    <property type="match status" value="1"/>
</dbReference>
<dbReference type="SMART" id="SM00220">
    <property type="entry name" value="S_TKc"/>
    <property type="match status" value="1"/>
</dbReference>
<evidence type="ECO:0000256" key="2">
    <source>
        <dbReference type="SAM" id="MobiDB-lite"/>
    </source>
</evidence>
<dbReference type="STRING" id="296587.C1E485"/>
<feature type="region of interest" description="Disordered" evidence="2">
    <location>
        <begin position="283"/>
        <end position="354"/>
    </location>
</feature>
<dbReference type="PANTHER" id="PTHR44329">
    <property type="entry name" value="SERINE/THREONINE-PROTEIN KINASE TNNI3K-RELATED"/>
    <property type="match status" value="1"/>
</dbReference>
<dbReference type="PROSITE" id="PS50011">
    <property type="entry name" value="PROTEIN_KINASE_DOM"/>
    <property type="match status" value="1"/>
</dbReference>
<dbReference type="AlphaFoldDB" id="C1E485"/>